<feature type="region of interest" description="Disordered" evidence="8">
    <location>
        <begin position="177"/>
        <end position="288"/>
    </location>
</feature>
<evidence type="ECO:0000313" key="12">
    <source>
        <dbReference type="Proteomes" id="UP000054558"/>
    </source>
</evidence>
<feature type="compositionally biased region" description="Pro residues" evidence="8">
    <location>
        <begin position="209"/>
        <end position="218"/>
    </location>
</feature>
<evidence type="ECO:0000256" key="3">
    <source>
        <dbReference type="ARBA" id="ARBA00022741"/>
    </source>
</evidence>
<dbReference type="FunFam" id="3.30.200.20:FF:000162">
    <property type="entry name" value="Adenine nucleotide alpha hydrolase-like domain kinase"/>
    <property type="match status" value="1"/>
</dbReference>
<gene>
    <name evidence="11" type="ORF">KFL_002040070</name>
</gene>
<dbReference type="PROSITE" id="PS00108">
    <property type="entry name" value="PROTEIN_KINASE_ST"/>
    <property type="match status" value="1"/>
</dbReference>
<evidence type="ECO:0000256" key="5">
    <source>
        <dbReference type="ARBA" id="ARBA00022786"/>
    </source>
</evidence>
<dbReference type="CDD" id="cd16655">
    <property type="entry name" value="RING-Ubox_WDSUB1-like"/>
    <property type="match status" value="1"/>
</dbReference>
<dbReference type="SUPFAM" id="SSF56112">
    <property type="entry name" value="Protein kinase-like (PK-like)"/>
    <property type="match status" value="1"/>
</dbReference>
<dbReference type="Gene3D" id="1.10.510.10">
    <property type="entry name" value="Transferase(Phosphotransferase) domain 1"/>
    <property type="match status" value="1"/>
</dbReference>
<dbReference type="GO" id="GO:0004672">
    <property type="term" value="F:protein kinase activity"/>
    <property type="evidence" value="ECO:0007669"/>
    <property type="project" value="InterPro"/>
</dbReference>
<dbReference type="EMBL" id="DF237153">
    <property type="protein sequence ID" value="GAQ84748.1"/>
    <property type="molecule type" value="Genomic_DNA"/>
</dbReference>
<dbReference type="Gene3D" id="3.30.40.10">
    <property type="entry name" value="Zinc/RING finger domain, C3HC4 (zinc finger)"/>
    <property type="match status" value="1"/>
</dbReference>
<dbReference type="PROSITE" id="PS50011">
    <property type="entry name" value="PROTEIN_KINASE_DOM"/>
    <property type="match status" value="1"/>
</dbReference>
<dbReference type="OrthoDB" id="10064100at2759"/>
<dbReference type="InterPro" id="IPR001245">
    <property type="entry name" value="Ser-Thr/Tyr_kinase_cat_dom"/>
</dbReference>
<dbReference type="GO" id="GO:0004842">
    <property type="term" value="F:ubiquitin-protein transferase activity"/>
    <property type="evidence" value="ECO:0007669"/>
    <property type="project" value="InterPro"/>
</dbReference>
<keyword evidence="6 7" id="KW-0067">ATP-binding</keyword>
<dbReference type="InterPro" id="IPR000719">
    <property type="entry name" value="Prot_kinase_dom"/>
</dbReference>
<evidence type="ECO:0000256" key="6">
    <source>
        <dbReference type="ARBA" id="ARBA00022840"/>
    </source>
</evidence>
<keyword evidence="12" id="KW-1185">Reference proteome</keyword>
<reference evidence="11 12" key="1">
    <citation type="journal article" date="2014" name="Nat. Commun.">
        <title>Klebsormidium flaccidum genome reveals primary factors for plant terrestrial adaptation.</title>
        <authorList>
            <person name="Hori K."/>
            <person name="Maruyama F."/>
            <person name="Fujisawa T."/>
            <person name="Togashi T."/>
            <person name="Yamamoto N."/>
            <person name="Seo M."/>
            <person name="Sato S."/>
            <person name="Yamada T."/>
            <person name="Mori H."/>
            <person name="Tajima N."/>
            <person name="Moriyama T."/>
            <person name="Ikeuchi M."/>
            <person name="Watanabe M."/>
            <person name="Wada H."/>
            <person name="Kobayashi K."/>
            <person name="Saito M."/>
            <person name="Masuda T."/>
            <person name="Sasaki-Sekimoto Y."/>
            <person name="Mashiguchi K."/>
            <person name="Awai K."/>
            <person name="Shimojima M."/>
            <person name="Masuda S."/>
            <person name="Iwai M."/>
            <person name="Nobusawa T."/>
            <person name="Narise T."/>
            <person name="Kondo S."/>
            <person name="Saito H."/>
            <person name="Sato R."/>
            <person name="Murakawa M."/>
            <person name="Ihara Y."/>
            <person name="Oshima-Yamada Y."/>
            <person name="Ohtaka K."/>
            <person name="Satoh M."/>
            <person name="Sonobe K."/>
            <person name="Ishii M."/>
            <person name="Ohtani R."/>
            <person name="Kanamori-Sato M."/>
            <person name="Honoki R."/>
            <person name="Miyazaki D."/>
            <person name="Mochizuki H."/>
            <person name="Umetsu J."/>
            <person name="Higashi K."/>
            <person name="Shibata D."/>
            <person name="Kamiya Y."/>
            <person name="Sato N."/>
            <person name="Nakamura Y."/>
            <person name="Tabata S."/>
            <person name="Ida S."/>
            <person name="Kurokawa K."/>
            <person name="Ohta H."/>
        </authorList>
    </citation>
    <scope>NUCLEOTIDE SEQUENCE [LARGE SCALE GENOMIC DNA]</scope>
    <source>
        <strain evidence="11 12">NIES-2285</strain>
    </source>
</reference>
<keyword evidence="2" id="KW-0808">Transferase</keyword>
<evidence type="ECO:0000313" key="11">
    <source>
        <dbReference type="EMBL" id="GAQ84748.1"/>
    </source>
</evidence>
<dbReference type="Pfam" id="PF07714">
    <property type="entry name" value="PK_Tyr_Ser-Thr"/>
    <property type="match status" value="1"/>
</dbReference>
<keyword evidence="4 11" id="KW-0418">Kinase</keyword>
<dbReference type="AlphaFoldDB" id="A0A1Y1I9I9"/>
<evidence type="ECO:0000256" key="2">
    <source>
        <dbReference type="ARBA" id="ARBA00022679"/>
    </source>
</evidence>
<evidence type="ECO:0000256" key="1">
    <source>
        <dbReference type="ARBA" id="ARBA00022527"/>
    </source>
</evidence>
<evidence type="ECO:0000259" key="10">
    <source>
        <dbReference type="PROSITE" id="PS51698"/>
    </source>
</evidence>
<dbReference type="Gene3D" id="3.30.200.20">
    <property type="entry name" value="Phosphorylase Kinase, domain 1"/>
    <property type="match status" value="1"/>
</dbReference>
<dbReference type="InterPro" id="IPR011009">
    <property type="entry name" value="Kinase-like_dom_sf"/>
</dbReference>
<keyword evidence="3 7" id="KW-0547">Nucleotide-binding</keyword>
<feature type="compositionally biased region" description="Low complexity" evidence="8">
    <location>
        <begin position="256"/>
        <end position="286"/>
    </location>
</feature>
<dbReference type="Pfam" id="PF04564">
    <property type="entry name" value="U-box"/>
    <property type="match status" value="1"/>
</dbReference>
<dbReference type="SMART" id="SM00220">
    <property type="entry name" value="S_TKc"/>
    <property type="match status" value="1"/>
</dbReference>
<evidence type="ECO:0000256" key="7">
    <source>
        <dbReference type="PROSITE-ProRule" id="PRU10141"/>
    </source>
</evidence>
<dbReference type="Gene3D" id="3.40.50.620">
    <property type="entry name" value="HUPs"/>
    <property type="match status" value="1"/>
</dbReference>
<protein>
    <submittedName>
        <fullName evidence="11">Serine Threonine protein kinase</fullName>
    </submittedName>
</protein>
<feature type="compositionally biased region" description="Low complexity" evidence="8">
    <location>
        <begin position="181"/>
        <end position="208"/>
    </location>
</feature>
<dbReference type="InterPro" id="IPR017441">
    <property type="entry name" value="Protein_kinase_ATP_BS"/>
</dbReference>
<dbReference type="STRING" id="105231.A0A1Y1I9I9"/>
<sequence>MAAPEEVKKVLVALKNNKDTECKAALHWAITTFIKPGVDEAVLGHVLKFPDLIPTAMGRVPFAWAEDKFQNAYLKVDTEKAGIFLKDYQEVCKEKKVTASFMVRWCDDRESGILSLVEETGATHLVMGTGSTKSKFTTLLKGKSLTARVAKHARCSVYLINNRAELVTSHIYDGKRGAAGSGAANGSQSDGSSSSTPSPTASPSSVLPPVLPPIPLSPLPRNETVTVPHTPPATPAVAIPSAPVLPPGDYSHPWGSIPSPHSQPSSSPRSLYSEPGPSPQGGLQPPNLYAQSYSGYIITESGSFLPAPRTSANGHAGPQNGSRFERADMATGPQVWVNSDGQQLSGDEPEFQIYEERQRERGGQSPASNGPAKARFDNGELAEVLRKLKMSEEATARLQAQQADYERQLREAESRALSANSLAEAERARALAAHQERELAKQESALARRAEQEARNKERAAQEAAERERQERVAERQQAAEHYKELLERQKAQRQYRTYSFRELEAATESFSPAKLLGEGGFGQVYLGRLEHTPAAIKILNPEGLQGPDEFKREVEILSGLRHPHIVMLMGCCPERGCLVYEYCANGSLEDRLARKGDSAALPWFTRIRIAFEVAVALLYMHTSRPSIIHKDLKPSNILLDQNLTSKLGDVGIASVAPELATATFTGMTRRRGGGRQAQTSIFDSSPQGTPMYIDPEYQQKGTFNQKSDVYAFGICLLQLLTNRPPLGIVGAVEDALDEGNVLPVVDQTAGSWPEEVATKIANLGLKCAEIRRRDRPDLEKEVLPVLEAARTLAMEAAAREASQGLNQGATPEATGEEDVVPSIFLCPISHDIMEDPVVAADGNTYERAEIARWFQRKRTSPLTNVPVTNLLLTPNLIIRSAIKEWQEGNRRSMSRGFTGAGARSRGG</sequence>
<dbReference type="SMART" id="SM00504">
    <property type="entry name" value="Ubox"/>
    <property type="match status" value="1"/>
</dbReference>
<dbReference type="PANTHER" id="PTHR45647:SF139">
    <property type="entry name" value="OS02G0152300 PROTEIN"/>
    <property type="match status" value="1"/>
</dbReference>
<dbReference type="Proteomes" id="UP000054558">
    <property type="component" value="Unassembled WGS sequence"/>
</dbReference>
<dbReference type="GO" id="GO:0005524">
    <property type="term" value="F:ATP binding"/>
    <property type="evidence" value="ECO:0007669"/>
    <property type="project" value="UniProtKB-UniRule"/>
</dbReference>
<keyword evidence="1" id="KW-0723">Serine/threonine-protein kinase</keyword>
<dbReference type="PROSITE" id="PS00107">
    <property type="entry name" value="PROTEIN_KINASE_ATP"/>
    <property type="match status" value="1"/>
</dbReference>
<feature type="domain" description="Protein kinase" evidence="9">
    <location>
        <begin position="511"/>
        <end position="787"/>
    </location>
</feature>
<feature type="binding site" evidence="7">
    <location>
        <position position="538"/>
    </location>
    <ligand>
        <name>ATP</name>
        <dbReference type="ChEBI" id="CHEBI:30616"/>
    </ligand>
</feature>
<dbReference type="Pfam" id="PF00582">
    <property type="entry name" value="Usp"/>
    <property type="match status" value="1"/>
</dbReference>
<proteinExistence type="predicted"/>
<feature type="domain" description="U-box" evidence="10">
    <location>
        <begin position="820"/>
        <end position="893"/>
    </location>
</feature>
<dbReference type="InterPro" id="IPR003613">
    <property type="entry name" value="Ubox_domain"/>
</dbReference>
<feature type="region of interest" description="Disordered" evidence="8">
    <location>
        <begin position="357"/>
        <end position="378"/>
    </location>
</feature>
<dbReference type="InterPro" id="IPR013083">
    <property type="entry name" value="Znf_RING/FYVE/PHD"/>
</dbReference>
<organism evidence="11 12">
    <name type="scientific">Klebsormidium nitens</name>
    <name type="common">Green alga</name>
    <name type="synonym">Ulothrix nitens</name>
    <dbReference type="NCBI Taxonomy" id="105231"/>
    <lineage>
        <taxon>Eukaryota</taxon>
        <taxon>Viridiplantae</taxon>
        <taxon>Streptophyta</taxon>
        <taxon>Klebsormidiophyceae</taxon>
        <taxon>Klebsormidiales</taxon>
        <taxon>Klebsormidiaceae</taxon>
        <taxon>Klebsormidium</taxon>
    </lineage>
</organism>
<dbReference type="InterPro" id="IPR014729">
    <property type="entry name" value="Rossmann-like_a/b/a_fold"/>
</dbReference>
<evidence type="ECO:0000259" key="9">
    <source>
        <dbReference type="PROSITE" id="PS50011"/>
    </source>
</evidence>
<dbReference type="PANTHER" id="PTHR45647">
    <property type="entry name" value="OS02G0152300 PROTEIN"/>
    <property type="match status" value="1"/>
</dbReference>
<dbReference type="GO" id="GO:0016567">
    <property type="term" value="P:protein ubiquitination"/>
    <property type="evidence" value="ECO:0007669"/>
    <property type="project" value="UniProtKB-UniPathway"/>
</dbReference>
<dbReference type="InterPro" id="IPR006016">
    <property type="entry name" value="UspA"/>
</dbReference>
<keyword evidence="5" id="KW-0833">Ubl conjugation pathway</keyword>
<dbReference type="UniPathway" id="UPA00143"/>
<dbReference type="PROSITE" id="PS51698">
    <property type="entry name" value="U_BOX"/>
    <property type="match status" value="1"/>
</dbReference>
<dbReference type="SUPFAM" id="SSF52402">
    <property type="entry name" value="Adenine nucleotide alpha hydrolases-like"/>
    <property type="match status" value="1"/>
</dbReference>
<evidence type="ECO:0000256" key="8">
    <source>
        <dbReference type="SAM" id="MobiDB-lite"/>
    </source>
</evidence>
<accession>A0A1Y1I9I9</accession>
<dbReference type="OMA" id="MTPERDV"/>
<dbReference type="SUPFAM" id="SSF57850">
    <property type="entry name" value="RING/U-box"/>
    <property type="match status" value="1"/>
</dbReference>
<evidence type="ECO:0000256" key="4">
    <source>
        <dbReference type="ARBA" id="ARBA00022777"/>
    </source>
</evidence>
<dbReference type="InterPro" id="IPR051348">
    <property type="entry name" value="U-box_ubiquitin_ligases"/>
</dbReference>
<name>A0A1Y1I9I9_KLENI</name>
<feature type="region of interest" description="Disordered" evidence="8">
    <location>
        <begin position="433"/>
        <end position="477"/>
    </location>
</feature>
<dbReference type="InterPro" id="IPR008271">
    <property type="entry name" value="Ser/Thr_kinase_AS"/>
</dbReference>